<keyword evidence="4" id="KW-1185">Reference proteome</keyword>
<gene>
    <name evidence="3" type="ORF">TNCT_249941</name>
</gene>
<organism evidence="3 4">
    <name type="scientific">Trichonephila clavata</name>
    <name type="common">Joro spider</name>
    <name type="synonym">Nephila clavata</name>
    <dbReference type="NCBI Taxonomy" id="2740835"/>
    <lineage>
        <taxon>Eukaryota</taxon>
        <taxon>Metazoa</taxon>
        <taxon>Ecdysozoa</taxon>
        <taxon>Arthropoda</taxon>
        <taxon>Chelicerata</taxon>
        <taxon>Arachnida</taxon>
        <taxon>Araneae</taxon>
        <taxon>Araneomorphae</taxon>
        <taxon>Entelegynae</taxon>
        <taxon>Araneoidea</taxon>
        <taxon>Nephilidae</taxon>
        <taxon>Trichonephila</taxon>
    </lineage>
</organism>
<evidence type="ECO:0000256" key="1">
    <source>
        <dbReference type="SAM" id="MobiDB-lite"/>
    </source>
</evidence>
<evidence type="ECO:0000313" key="3">
    <source>
        <dbReference type="EMBL" id="GFR17781.1"/>
    </source>
</evidence>
<dbReference type="EMBL" id="BMAO01027524">
    <property type="protein sequence ID" value="GFR17781.1"/>
    <property type="molecule type" value="Genomic_DNA"/>
</dbReference>
<feature type="region of interest" description="Disordered" evidence="1">
    <location>
        <begin position="87"/>
        <end position="113"/>
    </location>
</feature>
<reference evidence="3" key="1">
    <citation type="submission" date="2020-07" db="EMBL/GenBank/DDBJ databases">
        <title>Multicomponent nature underlies the extraordinary mechanical properties of spider dragline silk.</title>
        <authorList>
            <person name="Kono N."/>
            <person name="Nakamura H."/>
            <person name="Mori M."/>
            <person name="Yoshida Y."/>
            <person name="Ohtoshi R."/>
            <person name="Malay A.D."/>
            <person name="Moran D.A.P."/>
            <person name="Tomita M."/>
            <person name="Numata K."/>
            <person name="Arakawa K."/>
        </authorList>
    </citation>
    <scope>NUCLEOTIDE SEQUENCE</scope>
</reference>
<dbReference type="Proteomes" id="UP000887116">
    <property type="component" value="Unassembled WGS sequence"/>
</dbReference>
<evidence type="ECO:0000313" key="4">
    <source>
        <dbReference type="Proteomes" id="UP000887116"/>
    </source>
</evidence>
<keyword evidence="2" id="KW-0472">Membrane</keyword>
<accession>A0A8X6JSM9</accession>
<keyword evidence="2" id="KW-1133">Transmembrane helix</keyword>
<feature type="region of interest" description="Disordered" evidence="1">
    <location>
        <begin position="29"/>
        <end position="55"/>
    </location>
</feature>
<sequence length="113" mass="12504">MASHLFQYVRRELVGPFARKNMRFASDLSLSVPSSTSSSPSPTSSPSSKKLTDTERRVRMVLKTLAIFLPGVLLGQWLGTKGMNVVIEPTDGEKDDEKTNKKNKNLNEPPVKS</sequence>
<proteinExistence type="predicted"/>
<feature type="compositionally biased region" description="Low complexity" evidence="1">
    <location>
        <begin position="29"/>
        <end position="49"/>
    </location>
</feature>
<evidence type="ECO:0000256" key="2">
    <source>
        <dbReference type="SAM" id="Phobius"/>
    </source>
</evidence>
<comment type="caution">
    <text evidence="3">The sequence shown here is derived from an EMBL/GenBank/DDBJ whole genome shotgun (WGS) entry which is preliminary data.</text>
</comment>
<name>A0A8X6JSM9_TRICU</name>
<feature type="transmembrane region" description="Helical" evidence="2">
    <location>
        <begin position="60"/>
        <end position="79"/>
    </location>
</feature>
<protein>
    <submittedName>
        <fullName evidence="3">Uncharacterized protein</fullName>
    </submittedName>
</protein>
<dbReference type="AlphaFoldDB" id="A0A8X6JSM9"/>
<feature type="compositionally biased region" description="Basic and acidic residues" evidence="1">
    <location>
        <begin position="91"/>
        <end position="100"/>
    </location>
</feature>
<keyword evidence="2" id="KW-0812">Transmembrane</keyword>